<organism evidence="1 2">
    <name type="scientific">Beggiatoa leptomitoformis</name>
    <dbReference type="NCBI Taxonomy" id="288004"/>
    <lineage>
        <taxon>Bacteria</taxon>
        <taxon>Pseudomonadati</taxon>
        <taxon>Pseudomonadota</taxon>
        <taxon>Gammaproteobacteria</taxon>
        <taxon>Thiotrichales</taxon>
        <taxon>Thiotrichaceae</taxon>
        <taxon>Beggiatoa</taxon>
    </lineage>
</organism>
<evidence type="ECO:0000313" key="2">
    <source>
        <dbReference type="Proteomes" id="UP000234271"/>
    </source>
</evidence>
<dbReference type="KEGG" id="blep:AL038_09310"/>
<dbReference type="Proteomes" id="UP000234271">
    <property type="component" value="Chromosome"/>
</dbReference>
<dbReference type="STRING" id="288004.AL038_09310"/>
<evidence type="ECO:0000313" key="1">
    <source>
        <dbReference type="EMBL" id="AUI69868.1"/>
    </source>
</evidence>
<reference evidence="2" key="1">
    <citation type="submission" date="2016-12" db="EMBL/GenBank/DDBJ databases">
        <title>Complete Genome Sequence of Beggiatoa leptomitiformis D-401.</title>
        <authorList>
            <person name="Fomenkov A."/>
            <person name="Vincze T."/>
            <person name="Grabovich M."/>
            <person name="Anton B.P."/>
            <person name="Dubinina G."/>
            <person name="Orlova M."/>
            <person name="Belousova E."/>
            <person name="Roberts R.J."/>
        </authorList>
    </citation>
    <scope>NUCLEOTIDE SEQUENCE [LARGE SCALE GENOMIC DNA]</scope>
    <source>
        <strain evidence="2">D-401</strain>
    </source>
</reference>
<name>A0A2N9YH67_9GAMM</name>
<keyword evidence="2" id="KW-1185">Reference proteome</keyword>
<accession>A0A2N9YH67</accession>
<sequence>MSFDIAEKIIIPTDVNVITADPKKPIKLRVHYAIVPQDEIDEAVETDGDKGFISAVVEKVEGIVKSGVAVDPVEAVQLIANHPLLSTAVMGAYAELRNRNFRGQKSK</sequence>
<evidence type="ECO:0008006" key="3">
    <source>
        <dbReference type="Google" id="ProtNLM"/>
    </source>
</evidence>
<gene>
    <name evidence="1" type="ORF">BLE401_14990</name>
</gene>
<proteinExistence type="predicted"/>
<dbReference type="EMBL" id="CP018889">
    <property type="protein sequence ID" value="AUI69868.1"/>
    <property type="molecule type" value="Genomic_DNA"/>
</dbReference>
<protein>
    <recommendedName>
        <fullName evidence="3">Phage tail assembly protein</fullName>
    </recommendedName>
</protein>
<dbReference type="AlphaFoldDB" id="A0A2N9YH67"/>
<dbReference type="RefSeq" id="WP_062152180.1">
    <property type="nucleotide sequence ID" value="NZ_CP012373.2"/>
</dbReference>